<evidence type="ECO:0000313" key="3">
    <source>
        <dbReference type="Proteomes" id="UP000886653"/>
    </source>
</evidence>
<organism evidence="2 3">
    <name type="scientific">Cronartium quercuum f. sp. fusiforme G11</name>
    <dbReference type="NCBI Taxonomy" id="708437"/>
    <lineage>
        <taxon>Eukaryota</taxon>
        <taxon>Fungi</taxon>
        <taxon>Dikarya</taxon>
        <taxon>Basidiomycota</taxon>
        <taxon>Pucciniomycotina</taxon>
        <taxon>Pucciniomycetes</taxon>
        <taxon>Pucciniales</taxon>
        <taxon>Coleosporiaceae</taxon>
        <taxon>Cronartium</taxon>
    </lineage>
</organism>
<protein>
    <submittedName>
        <fullName evidence="2">Uncharacterized protein</fullName>
    </submittedName>
</protein>
<reference evidence="2" key="1">
    <citation type="submission" date="2013-11" db="EMBL/GenBank/DDBJ databases">
        <title>Genome sequence of the fusiform rust pathogen reveals effectors for host alternation and coevolution with pine.</title>
        <authorList>
            <consortium name="DOE Joint Genome Institute"/>
            <person name="Smith K."/>
            <person name="Pendleton A."/>
            <person name="Kubisiak T."/>
            <person name="Anderson C."/>
            <person name="Salamov A."/>
            <person name="Aerts A."/>
            <person name="Riley R."/>
            <person name="Clum A."/>
            <person name="Lindquist E."/>
            <person name="Ence D."/>
            <person name="Campbell M."/>
            <person name="Kronenberg Z."/>
            <person name="Feau N."/>
            <person name="Dhillon B."/>
            <person name="Hamelin R."/>
            <person name="Burleigh J."/>
            <person name="Smith J."/>
            <person name="Yandell M."/>
            <person name="Nelson C."/>
            <person name="Grigoriev I."/>
            <person name="Davis J."/>
        </authorList>
    </citation>
    <scope>NUCLEOTIDE SEQUENCE</scope>
    <source>
        <strain evidence="2">G11</strain>
    </source>
</reference>
<proteinExistence type="predicted"/>
<dbReference type="EMBL" id="MU167319">
    <property type="protein sequence ID" value="KAG0143411.1"/>
    <property type="molecule type" value="Genomic_DNA"/>
</dbReference>
<keyword evidence="3" id="KW-1185">Reference proteome</keyword>
<feature type="compositionally biased region" description="Basic and acidic residues" evidence="1">
    <location>
        <begin position="15"/>
        <end position="32"/>
    </location>
</feature>
<accession>A0A9P6NB89</accession>
<dbReference type="AlphaFoldDB" id="A0A9P6NB89"/>
<name>A0A9P6NB89_9BASI</name>
<evidence type="ECO:0000313" key="2">
    <source>
        <dbReference type="EMBL" id="KAG0143411.1"/>
    </source>
</evidence>
<feature type="region of interest" description="Disordered" evidence="1">
    <location>
        <begin position="11"/>
        <end position="32"/>
    </location>
</feature>
<dbReference type="Proteomes" id="UP000886653">
    <property type="component" value="Unassembled WGS sequence"/>
</dbReference>
<gene>
    <name evidence="2" type="ORF">CROQUDRAFT_96276</name>
</gene>
<sequence>MRPLKLLWTRSRAHSGHDCGTDEALTRGPEDTEIPHHSIVSAWSVVGVNLPRGQPGPPWSSPRTNTGWTRAVKKPVGPVRSRLVS</sequence>
<comment type="caution">
    <text evidence="2">The sequence shown here is derived from an EMBL/GenBank/DDBJ whole genome shotgun (WGS) entry which is preliminary data.</text>
</comment>
<evidence type="ECO:0000256" key="1">
    <source>
        <dbReference type="SAM" id="MobiDB-lite"/>
    </source>
</evidence>